<dbReference type="PANTHER" id="PTHR43711:SF1">
    <property type="entry name" value="HISTIDINE KINASE 1"/>
    <property type="match status" value="1"/>
</dbReference>
<evidence type="ECO:0000256" key="2">
    <source>
        <dbReference type="ARBA" id="ARBA00012438"/>
    </source>
</evidence>
<dbReference type="InterPro" id="IPR036890">
    <property type="entry name" value="HATPase_C_sf"/>
</dbReference>
<keyword evidence="4" id="KW-0418">Kinase</keyword>
<keyword evidence="7" id="KW-1185">Reference proteome</keyword>
<dbReference type="EC" id="2.7.13.3" evidence="2"/>
<keyword evidence="5" id="KW-0902">Two-component regulatory system</keyword>
<dbReference type="GO" id="GO:0000160">
    <property type="term" value="P:phosphorelay signal transduction system"/>
    <property type="evidence" value="ECO:0007669"/>
    <property type="project" value="UniProtKB-KW"/>
</dbReference>
<evidence type="ECO:0000256" key="3">
    <source>
        <dbReference type="ARBA" id="ARBA00022679"/>
    </source>
</evidence>
<dbReference type="RefSeq" id="WP_144853039.1">
    <property type="nucleotide sequence ID" value="NZ_VNJI01000047.1"/>
</dbReference>
<dbReference type="GO" id="GO:0004673">
    <property type="term" value="F:protein histidine kinase activity"/>
    <property type="evidence" value="ECO:0007669"/>
    <property type="project" value="UniProtKB-EC"/>
</dbReference>
<evidence type="ECO:0000256" key="1">
    <source>
        <dbReference type="ARBA" id="ARBA00000085"/>
    </source>
</evidence>
<evidence type="ECO:0000256" key="4">
    <source>
        <dbReference type="ARBA" id="ARBA00022777"/>
    </source>
</evidence>
<protein>
    <recommendedName>
        <fullName evidence="2">histidine kinase</fullName>
        <ecNumber evidence="2">2.7.13.3</ecNumber>
    </recommendedName>
</protein>
<comment type="caution">
    <text evidence="6">The sequence shown here is derived from an EMBL/GenBank/DDBJ whole genome shotgun (WGS) entry which is preliminary data.</text>
</comment>
<reference evidence="6 7" key="1">
    <citation type="submission" date="2019-07" db="EMBL/GenBank/DDBJ databases">
        <authorList>
            <person name="Kim J."/>
        </authorList>
    </citation>
    <scope>NUCLEOTIDE SEQUENCE [LARGE SCALE GENOMIC DNA]</scope>
    <source>
        <strain evidence="6 7">JC52</strain>
    </source>
</reference>
<name>A0A559K438_9BACL</name>
<dbReference type="InterPro" id="IPR050736">
    <property type="entry name" value="Sensor_HK_Regulatory"/>
</dbReference>
<organism evidence="6 7">
    <name type="scientific">Paenibacillus cremeus</name>
    <dbReference type="NCBI Taxonomy" id="2163881"/>
    <lineage>
        <taxon>Bacteria</taxon>
        <taxon>Bacillati</taxon>
        <taxon>Bacillota</taxon>
        <taxon>Bacilli</taxon>
        <taxon>Bacillales</taxon>
        <taxon>Paenibacillaceae</taxon>
        <taxon>Paenibacillus</taxon>
    </lineage>
</organism>
<proteinExistence type="predicted"/>
<dbReference type="EMBL" id="VNJI01000047">
    <property type="protein sequence ID" value="TVY06867.1"/>
    <property type="molecule type" value="Genomic_DNA"/>
</dbReference>
<evidence type="ECO:0000256" key="5">
    <source>
        <dbReference type="ARBA" id="ARBA00023012"/>
    </source>
</evidence>
<dbReference type="Proteomes" id="UP000317036">
    <property type="component" value="Unassembled WGS sequence"/>
</dbReference>
<evidence type="ECO:0000313" key="6">
    <source>
        <dbReference type="EMBL" id="TVY06867.1"/>
    </source>
</evidence>
<dbReference type="Gene3D" id="3.30.565.10">
    <property type="entry name" value="Histidine kinase-like ATPase, C-terminal domain"/>
    <property type="match status" value="1"/>
</dbReference>
<accession>A0A559K438</accession>
<dbReference type="SUPFAM" id="SSF55874">
    <property type="entry name" value="ATPase domain of HSP90 chaperone/DNA topoisomerase II/histidine kinase"/>
    <property type="match status" value="1"/>
</dbReference>
<keyword evidence="3" id="KW-0808">Transferase</keyword>
<evidence type="ECO:0000313" key="7">
    <source>
        <dbReference type="Proteomes" id="UP000317036"/>
    </source>
</evidence>
<gene>
    <name evidence="6" type="ORF">FPZ49_27105</name>
</gene>
<dbReference type="AlphaFoldDB" id="A0A559K438"/>
<dbReference type="PANTHER" id="PTHR43711">
    <property type="entry name" value="TWO-COMPONENT HISTIDINE KINASE"/>
    <property type="match status" value="1"/>
</dbReference>
<comment type="catalytic activity">
    <reaction evidence="1">
        <text>ATP + protein L-histidine = ADP + protein N-phospho-L-histidine.</text>
        <dbReference type="EC" id="2.7.13.3"/>
    </reaction>
</comment>
<sequence length="79" mass="9019">MFSPALEQKGIELHLELAETKIVADEDQLNQVWLNLLQNSIKFTPAAGQITLELTFKRRWPSFMSITVKLPKAPRPSNK</sequence>